<feature type="chain" id="PRO_5013152447" description="EF-hand domain-containing protein" evidence="1">
    <location>
        <begin position="20"/>
        <end position="170"/>
    </location>
</feature>
<sequence length="170" mass="18870">MVWLRILGMTLTSSFYVSALNTTTATPSLYDKETLFLVIKTVQPMFVAFFSTGSLSLECFNAFNSVADPWLQALLPVYFTLFDTNLDGKLTATDVSPLGVLVTYVSFLIMGADLGNDYVITLAEFNVFLNTAPFQPNQVFQNALLLTFQNLDRNGDQSLSFLDIFLGVSR</sequence>
<dbReference type="InterPro" id="IPR011992">
    <property type="entry name" value="EF-hand-dom_pair"/>
</dbReference>
<dbReference type="OrthoDB" id="6180576at2759"/>
<gene>
    <name evidence="2" type="primary">106069400</name>
</gene>
<accession>A0A2C9LC94</accession>
<dbReference type="SUPFAM" id="SSF47473">
    <property type="entry name" value="EF-hand"/>
    <property type="match status" value="1"/>
</dbReference>
<dbReference type="Proteomes" id="UP000076420">
    <property type="component" value="Unassembled WGS sequence"/>
</dbReference>
<name>A0A2C9LC94_BIOGL</name>
<evidence type="ECO:0000313" key="3">
    <source>
        <dbReference type="Proteomes" id="UP000076420"/>
    </source>
</evidence>
<organism evidence="2 3">
    <name type="scientific">Biomphalaria glabrata</name>
    <name type="common">Bloodfluke planorb</name>
    <name type="synonym">Freshwater snail</name>
    <dbReference type="NCBI Taxonomy" id="6526"/>
    <lineage>
        <taxon>Eukaryota</taxon>
        <taxon>Metazoa</taxon>
        <taxon>Spiralia</taxon>
        <taxon>Lophotrochozoa</taxon>
        <taxon>Mollusca</taxon>
        <taxon>Gastropoda</taxon>
        <taxon>Heterobranchia</taxon>
        <taxon>Euthyneura</taxon>
        <taxon>Panpulmonata</taxon>
        <taxon>Hygrophila</taxon>
        <taxon>Lymnaeoidea</taxon>
        <taxon>Planorbidae</taxon>
        <taxon>Biomphalaria</taxon>
    </lineage>
</organism>
<dbReference type="VEuPathDB" id="VectorBase:BGLB029578"/>
<protein>
    <recommendedName>
        <fullName evidence="4">EF-hand domain-containing protein</fullName>
    </recommendedName>
</protein>
<evidence type="ECO:0008006" key="4">
    <source>
        <dbReference type="Google" id="ProtNLM"/>
    </source>
</evidence>
<keyword evidence="1" id="KW-0732">Signal</keyword>
<dbReference type="EnsemblMetazoa" id="BGLB029578-RA">
    <property type="protein sequence ID" value="BGLB029578-PA"/>
    <property type="gene ID" value="BGLB029578"/>
</dbReference>
<dbReference type="AlphaFoldDB" id="A0A2C9LC94"/>
<feature type="signal peptide" evidence="1">
    <location>
        <begin position="1"/>
        <end position="19"/>
    </location>
</feature>
<evidence type="ECO:0000313" key="2">
    <source>
        <dbReference type="EnsemblMetazoa" id="BGLB029578-PA"/>
    </source>
</evidence>
<proteinExistence type="predicted"/>
<evidence type="ECO:0000256" key="1">
    <source>
        <dbReference type="SAM" id="SignalP"/>
    </source>
</evidence>
<dbReference type="VEuPathDB" id="VectorBase:BGLAX_052547"/>
<dbReference type="KEGG" id="bgt:106069400"/>
<reference evidence="2" key="1">
    <citation type="submission" date="2020-05" db="UniProtKB">
        <authorList>
            <consortium name="EnsemblMetazoa"/>
        </authorList>
    </citation>
    <scope>IDENTIFICATION</scope>
    <source>
        <strain evidence="2">BB02</strain>
    </source>
</reference>